<dbReference type="Pfam" id="PF13359">
    <property type="entry name" value="DDE_Tnp_4"/>
    <property type="match status" value="1"/>
</dbReference>
<gene>
    <name evidence="5" type="ORF">AWC38_SpisGene11058</name>
</gene>
<dbReference type="PANTHER" id="PTHR23080">
    <property type="entry name" value="THAP DOMAIN PROTEIN"/>
    <property type="match status" value="1"/>
</dbReference>
<keyword evidence="6" id="KW-1185">Reference proteome</keyword>
<sequence>MRSHTEQFIESNTENSWIKYLKNMSRQGTWAYVLGIHSTADSLLVRIYITESHSNFANTTIINAVTCQIETNLFIGHVNEFRYVSAVLEVPNTEQMFRDSSLNAKAFDDYVTGKTARAHSREVRKQQTCAISLENYNTYLQHLTRQGGNGVKNVCSIETSQSSSNEDAIQKKLRQAAGKEYDNKRKTNESDESREARLLAKHMKYEENKLGSAQSLTRHYVNEEAITSKQNHTNEQGDITLMIYGEEITIAKHSDNLEPQNVENVWQVELTKKKNMYNILFERINEEKESFVWYAGRFHYFSLSAFIGELIENQASILSSIATISNIATTFIHVLHGLLFDDLMKTIPSRSKDKLCSPSSFSAYSSCRIIIDCTDIKVATPSLMCQQNATYSSYQGMNSFKVSTGVAPNGVLTYVSNLYHVSISGKEIV</sequence>
<feature type="domain" description="DDE Tnp4" evidence="4">
    <location>
        <begin position="371"/>
        <end position="428"/>
    </location>
</feature>
<name>A0A2B4S0Z2_STYPI</name>
<feature type="compositionally biased region" description="Basic and acidic residues" evidence="3">
    <location>
        <begin position="177"/>
        <end position="194"/>
    </location>
</feature>
<keyword evidence="2" id="KW-0479">Metal-binding</keyword>
<evidence type="ECO:0000313" key="6">
    <source>
        <dbReference type="Proteomes" id="UP000225706"/>
    </source>
</evidence>
<dbReference type="AlphaFoldDB" id="A0A2B4S0Z2"/>
<feature type="region of interest" description="Disordered" evidence="3">
    <location>
        <begin position="160"/>
        <end position="194"/>
    </location>
</feature>
<protein>
    <recommendedName>
        <fullName evidence="4">DDE Tnp4 domain-containing protein</fullName>
    </recommendedName>
</protein>
<evidence type="ECO:0000259" key="4">
    <source>
        <dbReference type="Pfam" id="PF13359"/>
    </source>
</evidence>
<reference evidence="6" key="1">
    <citation type="journal article" date="2017" name="bioRxiv">
        <title>Comparative analysis of the genomes of Stylophora pistillata and Acropora digitifera provides evidence for extensive differences between species of corals.</title>
        <authorList>
            <person name="Voolstra C.R."/>
            <person name="Li Y."/>
            <person name="Liew Y.J."/>
            <person name="Baumgarten S."/>
            <person name="Zoccola D."/>
            <person name="Flot J.-F."/>
            <person name="Tambutte S."/>
            <person name="Allemand D."/>
            <person name="Aranda M."/>
        </authorList>
    </citation>
    <scope>NUCLEOTIDE SEQUENCE [LARGE SCALE GENOMIC DNA]</scope>
</reference>
<comment type="caution">
    <text evidence="5">The sequence shown here is derived from an EMBL/GenBank/DDBJ whole genome shotgun (WGS) entry which is preliminary data.</text>
</comment>
<accession>A0A2B4S0Z2</accession>
<evidence type="ECO:0000256" key="1">
    <source>
        <dbReference type="ARBA" id="ARBA00001968"/>
    </source>
</evidence>
<dbReference type="PANTHER" id="PTHR23080:SF133">
    <property type="entry name" value="SI:CH211-262I1.5-RELATED"/>
    <property type="match status" value="1"/>
</dbReference>
<dbReference type="Gene3D" id="3.90.70.80">
    <property type="match status" value="1"/>
</dbReference>
<dbReference type="InterPro" id="IPR027806">
    <property type="entry name" value="HARBI1_dom"/>
</dbReference>
<comment type="cofactor">
    <cofactor evidence="1">
        <name>a divalent metal cation</name>
        <dbReference type="ChEBI" id="CHEBI:60240"/>
    </cofactor>
</comment>
<dbReference type="OrthoDB" id="5979373at2759"/>
<dbReference type="EMBL" id="LSMT01000179">
    <property type="protein sequence ID" value="PFX24354.1"/>
    <property type="molecule type" value="Genomic_DNA"/>
</dbReference>
<dbReference type="STRING" id="50429.A0A2B4S0Z2"/>
<dbReference type="Proteomes" id="UP000225706">
    <property type="component" value="Unassembled WGS sequence"/>
</dbReference>
<evidence type="ECO:0000256" key="3">
    <source>
        <dbReference type="SAM" id="MobiDB-lite"/>
    </source>
</evidence>
<organism evidence="5 6">
    <name type="scientific">Stylophora pistillata</name>
    <name type="common">Smooth cauliflower coral</name>
    <dbReference type="NCBI Taxonomy" id="50429"/>
    <lineage>
        <taxon>Eukaryota</taxon>
        <taxon>Metazoa</taxon>
        <taxon>Cnidaria</taxon>
        <taxon>Anthozoa</taxon>
        <taxon>Hexacorallia</taxon>
        <taxon>Scleractinia</taxon>
        <taxon>Astrocoeniina</taxon>
        <taxon>Pocilloporidae</taxon>
        <taxon>Stylophora</taxon>
    </lineage>
</organism>
<evidence type="ECO:0000313" key="5">
    <source>
        <dbReference type="EMBL" id="PFX24354.1"/>
    </source>
</evidence>
<dbReference type="GO" id="GO:0046872">
    <property type="term" value="F:metal ion binding"/>
    <property type="evidence" value="ECO:0007669"/>
    <property type="project" value="UniProtKB-KW"/>
</dbReference>
<proteinExistence type="predicted"/>
<evidence type="ECO:0000256" key="2">
    <source>
        <dbReference type="ARBA" id="ARBA00022723"/>
    </source>
</evidence>